<dbReference type="GO" id="GO:0005524">
    <property type="term" value="F:ATP binding"/>
    <property type="evidence" value="ECO:0007669"/>
    <property type="project" value="UniProtKB-KW"/>
</dbReference>
<keyword evidence="3" id="KW-0067">ATP-binding</keyword>
<dbReference type="SMR" id="A0A4Y5FEY8"/>
<dbReference type="GO" id="GO:0019136">
    <property type="term" value="F:deoxynucleoside kinase activity"/>
    <property type="evidence" value="ECO:0007669"/>
    <property type="project" value="InterPro"/>
</dbReference>
<dbReference type="PIRSF" id="PIRSF000705">
    <property type="entry name" value="DNK"/>
    <property type="match status" value="1"/>
</dbReference>
<evidence type="ECO:0000256" key="1">
    <source>
        <dbReference type="ARBA" id="ARBA00022634"/>
    </source>
</evidence>
<dbReference type="InterPro" id="IPR031314">
    <property type="entry name" value="DNK_dom"/>
</dbReference>
<dbReference type="InterPro" id="IPR050566">
    <property type="entry name" value="Deoxyribonucleoside_kinase"/>
</dbReference>
<keyword evidence="5" id="KW-0418">Kinase</keyword>
<evidence type="ECO:0000313" key="5">
    <source>
        <dbReference type="EMBL" id="QBJ03626.1"/>
    </source>
</evidence>
<evidence type="ECO:0000259" key="4">
    <source>
        <dbReference type="Pfam" id="PF01712"/>
    </source>
</evidence>
<keyword evidence="3" id="KW-0547">Nucleotide-binding</keyword>
<dbReference type="Gene3D" id="3.40.50.300">
    <property type="entry name" value="P-loop containing nucleotide triphosphate hydrolases"/>
    <property type="match status" value="1"/>
</dbReference>
<feature type="domain" description="Deoxynucleoside kinase" evidence="4">
    <location>
        <begin position="2"/>
        <end position="212"/>
    </location>
</feature>
<name>A0A4Y5FEY8_9CAUD</name>
<evidence type="ECO:0000313" key="6">
    <source>
        <dbReference type="Proteomes" id="UP000309991"/>
    </source>
</evidence>
<dbReference type="InterPro" id="IPR002624">
    <property type="entry name" value="DCK/DGK"/>
</dbReference>
<protein>
    <submittedName>
        <fullName evidence="5">Deoxynucleoside kinase</fullName>
    </submittedName>
</protein>
<gene>
    <name evidence="5" type="ORF">UCC3521_0088</name>
</gene>
<evidence type="ECO:0000256" key="3">
    <source>
        <dbReference type="PIRSR" id="PIRSR000705-3"/>
    </source>
</evidence>
<dbReference type="EMBL" id="MK504444">
    <property type="protein sequence ID" value="QBJ03626.1"/>
    <property type="molecule type" value="Genomic_DNA"/>
</dbReference>
<keyword evidence="5" id="KW-0808">Transferase</keyword>
<feature type="binding site" evidence="3">
    <location>
        <begin position="6"/>
        <end position="14"/>
    </location>
    <ligand>
        <name>ATP</name>
        <dbReference type="ChEBI" id="CHEBI:30616"/>
    </ligand>
</feature>
<organism evidence="5 6">
    <name type="scientific">Lactobacillus phage 3-521</name>
    <dbReference type="NCBI Taxonomy" id="2510943"/>
    <lineage>
        <taxon>Viruses</taxon>
        <taxon>Duplodnaviria</taxon>
        <taxon>Heunggongvirae</taxon>
        <taxon>Uroviricota</taxon>
        <taxon>Caudoviricetes</taxon>
        <taxon>Herelleviridae</taxon>
        <taxon>Watanabevirus</taxon>
        <taxon>Watanabevirus wv3521</taxon>
    </lineage>
</organism>
<dbReference type="InterPro" id="IPR027417">
    <property type="entry name" value="P-loop_NTPase"/>
</dbReference>
<accession>A0A4Y5FEY8</accession>
<reference evidence="5 6" key="1">
    <citation type="submission" date="2019-02" db="EMBL/GenBank/DDBJ databases">
        <title>Isolation of virulent Lactobacillus brevis phages.</title>
        <authorList>
            <person name="Feyereisen M."/>
            <person name="Mahony J."/>
            <person name="O'Sullivan T."/>
            <person name="van Sinderen D."/>
        </authorList>
    </citation>
    <scope>NUCLEOTIDE SEQUENCE [LARGE SCALE GENOMIC DNA]</scope>
</reference>
<dbReference type="PANTHER" id="PTHR10513:SF35">
    <property type="entry name" value="DEOXYADENOSINE KINASE"/>
    <property type="match status" value="1"/>
</dbReference>
<dbReference type="GO" id="GO:0071897">
    <property type="term" value="P:DNA biosynthetic process"/>
    <property type="evidence" value="ECO:0007669"/>
    <property type="project" value="UniProtKB-KW"/>
</dbReference>
<keyword evidence="1" id="KW-0237">DNA synthesis</keyword>
<proteinExistence type="predicted"/>
<keyword evidence="6" id="KW-1185">Reference proteome</keyword>
<feature type="active site" description="Proton acceptor" evidence="2">
    <location>
        <position position="83"/>
    </location>
</feature>
<dbReference type="Pfam" id="PF01712">
    <property type="entry name" value="dNK"/>
    <property type="match status" value="1"/>
</dbReference>
<evidence type="ECO:0000256" key="2">
    <source>
        <dbReference type="PIRSR" id="PIRSR000705-1"/>
    </source>
</evidence>
<dbReference type="Proteomes" id="UP000309991">
    <property type="component" value="Segment"/>
</dbReference>
<dbReference type="SUPFAM" id="SSF52540">
    <property type="entry name" value="P-loop containing nucleoside triphosphate hydrolases"/>
    <property type="match status" value="1"/>
</dbReference>
<dbReference type="PANTHER" id="PTHR10513">
    <property type="entry name" value="DEOXYNUCLEOSIDE KINASE"/>
    <property type="match status" value="1"/>
</dbReference>
<sequence>MIYIIGSISAGKTTLTKMLAGELGTPYYLEDIDNGLVSNMLQTFYHAGADSRKQVSAMLQVAFLTVRYKQLKKAVTQRNALLDSNLLSDYLMASNLYRRGEMDESSYNVYLALNNEMQSNVNGTPDTAYPDLIIYLDIDPQHEIEEIQSRGRGMEDVSKDSGLVDYYNSVNKTYKDWYQGHPQAQVLRIDRDTYDFVNSESDRNTVFDLIEEKMEQIGLLHPDEVQELKGKREVVEGQTELPLAAM</sequence>